<evidence type="ECO:0000313" key="1">
    <source>
        <dbReference type="EMBL" id="OMJ94821.1"/>
    </source>
</evidence>
<proteinExistence type="predicted"/>
<evidence type="ECO:0000313" key="2">
    <source>
        <dbReference type="Proteomes" id="UP000187209"/>
    </source>
</evidence>
<organism evidence="1 2">
    <name type="scientific">Stentor coeruleus</name>
    <dbReference type="NCBI Taxonomy" id="5963"/>
    <lineage>
        <taxon>Eukaryota</taxon>
        <taxon>Sar</taxon>
        <taxon>Alveolata</taxon>
        <taxon>Ciliophora</taxon>
        <taxon>Postciliodesmatophora</taxon>
        <taxon>Heterotrichea</taxon>
        <taxon>Heterotrichida</taxon>
        <taxon>Stentoridae</taxon>
        <taxon>Stentor</taxon>
    </lineage>
</organism>
<dbReference type="Proteomes" id="UP000187209">
    <property type="component" value="Unassembled WGS sequence"/>
</dbReference>
<dbReference type="EMBL" id="MPUH01000021">
    <property type="protein sequence ID" value="OMJ94821.1"/>
    <property type="molecule type" value="Genomic_DNA"/>
</dbReference>
<protein>
    <submittedName>
        <fullName evidence="1">Uncharacterized protein</fullName>
    </submittedName>
</protein>
<keyword evidence="2" id="KW-1185">Reference proteome</keyword>
<accession>A0A1R2D0Q9</accession>
<name>A0A1R2D0Q9_9CILI</name>
<dbReference type="AlphaFoldDB" id="A0A1R2D0Q9"/>
<comment type="caution">
    <text evidence="1">The sequence shown here is derived from an EMBL/GenBank/DDBJ whole genome shotgun (WGS) entry which is preliminary data.</text>
</comment>
<gene>
    <name evidence="1" type="ORF">SteCoe_2007</name>
</gene>
<sequence>MKPSKLELEMKLNDIKRARAIAQNRISSENSEEGKKYFEEELSCFNDKIEIYEALIRQSRLAELSSYTFRMPNNELEFTISPSSQSSQPNGNEDPSLYLPYMLGLFLHWPNN</sequence>
<reference evidence="1 2" key="1">
    <citation type="submission" date="2016-11" db="EMBL/GenBank/DDBJ databases">
        <title>The macronuclear genome of Stentor coeruleus: a giant cell with tiny introns.</title>
        <authorList>
            <person name="Slabodnick M."/>
            <person name="Ruby J.G."/>
            <person name="Reiff S.B."/>
            <person name="Swart E.C."/>
            <person name="Gosai S."/>
            <person name="Prabakaran S."/>
            <person name="Witkowska E."/>
            <person name="Larue G.E."/>
            <person name="Fisher S."/>
            <person name="Freeman R.M."/>
            <person name="Gunawardena J."/>
            <person name="Chu W."/>
            <person name="Stover N.A."/>
            <person name="Gregory B.D."/>
            <person name="Nowacki M."/>
            <person name="Derisi J."/>
            <person name="Roy S.W."/>
            <person name="Marshall W.F."/>
            <person name="Sood P."/>
        </authorList>
    </citation>
    <scope>NUCLEOTIDE SEQUENCE [LARGE SCALE GENOMIC DNA]</scope>
    <source>
        <strain evidence="1">WM001</strain>
    </source>
</reference>